<dbReference type="GeneID" id="63746121"/>
<reference evidence="2" key="1">
    <citation type="journal article" date="2017" name="Genome Biol.">
        <title>Comparative genomics reveals high biological diversity and specific adaptations in the industrially and medically important fungal genus Aspergillus.</title>
        <authorList>
            <person name="de Vries R.P."/>
            <person name="Riley R."/>
            <person name="Wiebenga A."/>
            <person name="Aguilar-Osorio G."/>
            <person name="Amillis S."/>
            <person name="Uchima C.A."/>
            <person name="Anderluh G."/>
            <person name="Asadollahi M."/>
            <person name="Askin M."/>
            <person name="Barry K."/>
            <person name="Battaglia E."/>
            <person name="Bayram O."/>
            <person name="Benocci T."/>
            <person name="Braus-Stromeyer S.A."/>
            <person name="Caldana C."/>
            <person name="Canovas D."/>
            <person name="Cerqueira G.C."/>
            <person name="Chen F."/>
            <person name="Chen W."/>
            <person name="Choi C."/>
            <person name="Clum A."/>
            <person name="Dos Santos R.A."/>
            <person name="Damasio A.R."/>
            <person name="Diallinas G."/>
            <person name="Emri T."/>
            <person name="Fekete E."/>
            <person name="Flipphi M."/>
            <person name="Freyberg S."/>
            <person name="Gallo A."/>
            <person name="Gournas C."/>
            <person name="Habgood R."/>
            <person name="Hainaut M."/>
            <person name="Harispe M.L."/>
            <person name="Henrissat B."/>
            <person name="Hilden K.S."/>
            <person name="Hope R."/>
            <person name="Hossain A."/>
            <person name="Karabika E."/>
            <person name="Karaffa L."/>
            <person name="Karanyi Z."/>
            <person name="Krasevec N."/>
            <person name="Kuo A."/>
            <person name="Kusch H."/>
            <person name="LaButti K."/>
            <person name="Lagendijk E.L."/>
            <person name="Lapidus A."/>
            <person name="Levasseur A."/>
            <person name="Lindquist E."/>
            <person name="Lipzen A."/>
            <person name="Logrieco A.F."/>
            <person name="MacCabe A."/>
            <person name="Maekelae M.R."/>
            <person name="Malavazi I."/>
            <person name="Melin P."/>
            <person name="Meyer V."/>
            <person name="Mielnichuk N."/>
            <person name="Miskei M."/>
            <person name="Molnar A.P."/>
            <person name="Mule G."/>
            <person name="Ngan C.Y."/>
            <person name="Orejas M."/>
            <person name="Orosz E."/>
            <person name="Ouedraogo J.P."/>
            <person name="Overkamp K.M."/>
            <person name="Park H.-S."/>
            <person name="Perrone G."/>
            <person name="Piumi F."/>
            <person name="Punt P.J."/>
            <person name="Ram A.F."/>
            <person name="Ramon A."/>
            <person name="Rauscher S."/>
            <person name="Record E."/>
            <person name="Riano-Pachon D.M."/>
            <person name="Robert V."/>
            <person name="Roehrig J."/>
            <person name="Ruller R."/>
            <person name="Salamov A."/>
            <person name="Salih N.S."/>
            <person name="Samson R.A."/>
            <person name="Sandor E."/>
            <person name="Sanguinetti M."/>
            <person name="Schuetze T."/>
            <person name="Sepcic K."/>
            <person name="Shelest E."/>
            <person name="Sherlock G."/>
            <person name="Sophianopoulou V."/>
            <person name="Squina F.M."/>
            <person name="Sun H."/>
            <person name="Susca A."/>
            <person name="Todd R.B."/>
            <person name="Tsang A."/>
            <person name="Unkles S.E."/>
            <person name="van de Wiele N."/>
            <person name="van Rossen-Uffink D."/>
            <person name="Oliveira J.V."/>
            <person name="Vesth T.C."/>
            <person name="Visser J."/>
            <person name="Yu J.-H."/>
            <person name="Zhou M."/>
            <person name="Andersen M.R."/>
            <person name="Archer D.B."/>
            <person name="Baker S.E."/>
            <person name="Benoit I."/>
            <person name="Brakhage A.A."/>
            <person name="Braus G.H."/>
            <person name="Fischer R."/>
            <person name="Frisvad J.C."/>
            <person name="Goldman G.H."/>
            <person name="Houbraken J."/>
            <person name="Oakley B."/>
            <person name="Pocsi I."/>
            <person name="Scazzocchio C."/>
            <person name="Seiboth B."/>
            <person name="vanKuyk P.A."/>
            <person name="Wortman J."/>
            <person name="Dyer P.S."/>
            <person name="Grigoriev I.V."/>
        </authorList>
    </citation>
    <scope>NUCLEOTIDE SEQUENCE [LARGE SCALE GENOMIC DNA]</scope>
    <source>
        <strain evidence="2">DTO 134E9</strain>
    </source>
</reference>
<evidence type="ECO:0000313" key="1">
    <source>
        <dbReference type="EMBL" id="OJJ38309.1"/>
    </source>
</evidence>
<name>A0A1L9RTQ7_ASPWE</name>
<sequence length="119" mass="13204">MASCTNPNFPPEIAKTHRKMRTVKNSPSLEGFQSLCTDGVLRSFSGSHAIVDALPLNAEEIQHAVYIFNTACPESQHEEIRKIFDGVDGSKVPQEKILRPDDEVLPEEVRGCPEEKNQG</sequence>
<dbReference type="VEuPathDB" id="FungiDB:ASPWEDRAFT_168223"/>
<protein>
    <submittedName>
        <fullName evidence="1">Uncharacterized protein</fullName>
    </submittedName>
</protein>
<evidence type="ECO:0000313" key="2">
    <source>
        <dbReference type="Proteomes" id="UP000184383"/>
    </source>
</evidence>
<organism evidence="1 2">
    <name type="scientific">Aspergillus wentii DTO 134E9</name>
    <dbReference type="NCBI Taxonomy" id="1073089"/>
    <lineage>
        <taxon>Eukaryota</taxon>
        <taxon>Fungi</taxon>
        <taxon>Dikarya</taxon>
        <taxon>Ascomycota</taxon>
        <taxon>Pezizomycotina</taxon>
        <taxon>Eurotiomycetes</taxon>
        <taxon>Eurotiomycetidae</taxon>
        <taxon>Eurotiales</taxon>
        <taxon>Aspergillaceae</taxon>
        <taxon>Aspergillus</taxon>
        <taxon>Aspergillus subgen. Cremei</taxon>
    </lineage>
</organism>
<dbReference type="STRING" id="1073089.A0A1L9RTQ7"/>
<dbReference type="OrthoDB" id="3660917at2759"/>
<keyword evidence="2" id="KW-1185">Reference proteome</keyword>
<proteinExistence type="predicted"/>
<dbReference type="Proteomes" id="UP000184383">
    <property type="component" value="Unassembled WGS sequence"/>
</dbReference>
<accession>A0A1L9RTQ7</accession>
<dbReference type="EMBL" id="KV878210">
    <property type="protein sequence ID" value="OJJ38309.1"/>
    <property type="molecule type" value="Genomic_DNA"/>
</dbReference>
<dbReference type="AlphaFoldDB" id="A0A1L9RTQ7"/>
<gene>
    <name evidence="1" type="ORF">ASPWEDRAFT_168223</name>
</gene>
<dbReference type="RefSeq" id="XP_040691985.1">
    <property type="nucleotide sequence ID" value="XM_040830273.1"/>
</dbReference>